<proteinExistence type="predicted"/>
<accession>U7QWN9</accession>
<reference evidence="1 2" key="1">
    <citation type="submission" date="2013-10" db="EMBL/GenBank/DDBJ databases">
        <title>Whole Genome Shotgun Sequence of Photorhabdus temperata J3.</title>
        <authorList>
            <person name="Park G.-S."/>
            <person name="Hong S.-J."/>
            <person name="Shin J.-H."/>
        </authorList>
    </citation>
    <scope>NUCLEOTIDE SEQUENCE [LARGE SCALE GENOMIC DNA]</scope>
    <source>
        <strain evidence="1 2">J3</strain>
    </source>
</reference>
<sequence length="67" mass="8024">MSSELQSLLLFALFRRPNVIINSHNHFLIHFTEINLYNTTQFIVEWFQHINLLNAEKLQIDSMHKLT</sequence>
<keyword evidence="2" id="KW-1185">Reference proteome</keyword>
<dbReference type="EMBL" id="AXDT01000181">
    <property type="protein sequence ID" value="ERT11722.1"/>
    <property type="molecule type" value="Genomic_DNA"/>
</dbReference>
<evidence type="ECO:0000313" key="2">
    <source>
        <dbReference type="Proteomes" id="UP000017133"/>
    </source>
</evidence>
<organism evidence="1 2">
    <name type="scientific">Photorhabdus temperata J3</name>
    <dbReference type="NCBI Taxonomy" id="1389415"/>
    <lineage>
        <taxon>Bacteria</taxon>
        <taxon>Pseudomonadati</taxon>
        <taxon>Pseudomonadota</taxon>
        <taxon>Gammaproteobacteria</taxon>
        <taxon>Enterobacterales</taxon>
        <taxon>Morganellaceae</taxon>
        <taxon>Photorhabdus</taxon>
    </lineage>
</organism>
<dbReference type="AlphaFoldDB" id="U7QWN9"/>
<name>U7QWN9_PHOTE</name>
<comment type="caution">
    <text evidence="1">The sequence shown here is derived from an EMBL/GenBank/DDBJ whole genome shotgun (WGS) entry which is preliminary data.</text>
</comment>
<protein>
    <submittedName>
        <fullName evidence="1">Uncharacterized protein</fullName>
    </submittedName>
</protein>
<gene>
    <name evidence="1" type="ORF">O185_18070</name>
</gene>
<dbReference type="Proteomes" id="UP000017133">
    <property type="component" value="Unassembled WGS sequence"/>
</dbReference>
<evidence type="ECO:0000313" key="1">
    <source>
        <dbReference type="EMBL" id="ERT11722.1"/>
    </source>
</evidence>